<dbReference type="PRINTS" id="PR00237">
    <property type="entry name" value="GPCRRHODOPSN"/>
</dbReference>
<dbReference type="SUPFAM" id="SSF81321">
    <property type="entry name" value="Family A G protein-coupled receptor-like"/>
    <property type="match status" value="1"/>
</dbReference>
<keyword evidence="8 10" id="KW-0325">Glycoprotein</keyword>
<dbReference type="EMBL" id="HQ680481">
    <property type="protein sequence ID" value="ADZ15310.1"/>
    <property type="molecule type" value="mRNA"/>
</dbReference>
<dbReference type="Pfam" id="PF00001">
    <property type="entry name" value="7tm_1"/>
    <property type="match status" value="1"/>
</dbReference>
<dbReference type="CDD" id="cd15196">
    <property type="entry name" value="7tmA_Vasopressin_Oxytocin"/>
    <property type="match status" value="1"/>
</dbReference>
<proteinExistence type="evidence at transcript level"/>
<dbReference type="OrthoDB" id="5987909at2759"/>
<dbReference type="PROSITE" id="PS50262">
    <property type="entry name" value="G_PROTEIN_RECEP_F1_2"/>
    <property type="match status" value="1"/>
</dbReference>
<dbReference type="FunFam" id="1.20.1070.10:FF:000978">
    <property type="entry name" value="Vasopressin v1a recpetor, putative"/>
    <property type="match status" value="1"/>
</dbReference>
<keyword evidence="9 10" id="KW-0807">Transducer</keyword>
<evidence type="ECO:0000256" key="10">
    <source>
        <dbReference type="RuleBase" id="RU046427"/>
    </source>
</evidence>
<keyword evidence="2" id="KW-1003">Cell membrane</keyword>
<evidence type="ECO:0000256" key="9">
    <source>
        <dbReference type="ARBA" id="ARBA00023224"/>
    </source>
</evidence>
<dbReference type="GO" id="GO:0005000">
    <property type="term" value="F:vasopressin receptor activity"/>
    <property type="evidence" value="ECO:0007669"/>
    <property type="project" value="InterPro"/>
</dbReference>
<name>A0A1L1UV54_IXOSC</name>
<evidence type="ECO:0000256" key="7">
    <source>
        <dbReference type="ARBA" id="ARBA00023170"/>
    </source>
</evidence>
<feature type="transmembrane region" description="Helical" evidence="10">
    <location>
        <begin position="156"/>
        <end position="176"/>
    </location>
</feature>
<dbReference type="PANTHER" id="PTHR24241">
    <property type="entry name" value="NEUROPEPTIDE RECEPTOR-RELATED G-PROTEIN COUPLED RECEPTOR"/>
    <property type="match status" value="1"/>
</dbReference>
<comment type="subcellular location">
    <subcellularLocation>
        <location evidence="1 10">Cell membrane</location>
        <topology evidence="1 10">Multi-pass membrane protein</topology>
    </subcellularLocation>
</comment>
<dbReference type="PRINTS" id="PR00896">
    <property type="entry name" value="VASOPRESSINR"/>
</dbReference>
<dbReference type="InterPro" id="IPR000276">
    <property type="entry name" value="GPCR_Rhodpsn"/>
</dbReference>
<dbReference type="GO" id="GO:0005886">
    <property type="term" value="C:plasma membrane"/>
    <property type="evidence" value="ECO:0007669"/>
    <property type="project" value="UniProtKB-SubCell"/>
</dbReference>
<feature type="domain" description="G-protein coupled receptors family 1 profile" evidence="11">
    <location>
        <begin position="55"/>
        <end position="344"/>
    </location>
</feature>
<evidence type="ECO:0000256" key="4">
    <source>
        <dbReference type="ARBA" id="ARBA00022989"/>
    </source>
</evidence>
<dbReference type="VEuPathDB" id="VectorBase:ISCW002726"/>
<dbReference type="InterPro" id="IPR001817">
    <property type="entry name" value="Vasoprsn_rcpt"/>
</dbReference>
<reference evidence="12" key="1">
    <citation type="submission" date="2010-12" db="EMBL/GenBank/DDBJ databases">
        <title>Characterization of inotocin receptors from the tick Ixodes scapularis.</title>
        <authorList>
            <person name="Al-Ribaty T."/>
            <person name="Hauser F."/>
            <person name="Grimmelikhuijzen C.J.P."/>
        </authorList>
    </citation>
    <scope>NUCLEOTIDE SEQUENCE</scope>
</reference>
<dbReference type="PROSITE" id="PS00237">
    <property type="entry name" value="G_PROTEIN_RECEP_F1_1"/>
    <property type="match status" value="1"/>
</dbReference>
<evidence type="ECO:0000256" key="5">
    <source>
        <dbReference type="ARBA" id="ARBA00023040"/>
    </source>
</evidence>
<keyword evidence="4 10" id="KW-1133">Transmembrane helix</keyword>
<keyword evidence="6 10" id="KW-0472">Membrane</keyword>
<feature type="transmembrane region" description="Helical" evidence="10">
    <location>
        <begin position="75"/>
        <end position="96"/>
    </location>
</feature>
<accession>A0A1L1UV54</accession>
<evidence type="ECO:0000256" key="8">
    <source>
        <dbReference type="ARBA" id="ARBA00023180"/>
    </source>
</evidence>
<feature type="transmembrane region" description="Helical" evidence="10">
    <location>
        <begin position="42"/>
        <end position="63"/>
    </location>
</feature>
<dbReference type="PANTHER" id="PTHR24241:SF161">
    <property type="entry name" value="G-PROTEIN COUPLED RECEPTORS FAMILY 1 PROFILE DOMAIN-CONTAINING PROTEIN"/>
    <property type="match status" value="1"/>
</dbReference>
<keyword evidence="7 10" id="KW-0675">Receptor</keyword>
<dbReference type="InterPro" id="IPR017452">
    <property type="entry name" value="GPCR_Rhodpsn_7TM"/>
</dbReference>
<dbReference type="AlphaFoldDB" id="A0A1L1UV54"/>
<comment type="similarity">
    <text evidence="10">Belongs to the G-protein coupled receptor 1 family. Vasopressin/oxytocin receptor subfamily.</text>
</comment>
<feature type="transmembrane region" description="Helical" evidence="10">
    <location>
        <begin position="321"/>
        <end position="347"/>
    </location>
</feature>
<evidence type="ECO:0000259" key="11">
    <source>
        <dbReference type="PROSITE" id="PS50262"/>
    </source>
</evidence>
<protein>
    <submittedName>
        <fullName evidence="12">Inotocin receptor 2</fullName>
    </submittedName>
</protein>
<evidence type="ECO:0000256" key="3">
    <source>
        <dbReference type="ARBA" id="ARBA00022692"/>
    </source>
</evidence>
<evidence type="ECO:0000256" key="6">
    <source>
        <dbReference type="ARBA" id="ARBA00023136"/>
    </source>
</evidence>
<keyword evidence="5 10" id="KW-0297">G-protein coupled receptor</keyword>
<keyword evidence="3 10" id="KW-0812">Transmembrane</keyword>
<evidence type="ECO:0000256" key="1">
    <source>
        <dbReference type="ARBA" id="ARBA00004651"/>
    </source>
</evidence>
<feature type="transmembrane region" description="Helical" evidence="10">
    <location>
        <begin position="287"/>
        <end position="309"/>
    </location>
</feature>
<organism evidence="12">
    <name type="scientific">Ixodes scapularis</name>
    <name type="common">Black-legged tick</name>
    <name type="synonym">Deer tick</name>
    <dbReference type="NCBI Taxonomy" id="6945"/>
    <lineage>
        <taxon>Eukaryota</taxon>
        <taxon>Metazoa</taxon>
        <taxon>Ecdysozoa</taxon>
        <taxon>Arthropoda</taxon>
        <taxon>Chelicerata</taxon>
        <taxon>Arachnida</taxon>
        <taxon>Acari</taxon>
        <taxon>Parasitiformes</taxon>
        <taxon>Ixodida</taxon>
        <taxon>Ixodoidea</taxon>
        <taxon>Ixodidae</taxon>
        <taxon>Ixodinae</taxon>
        <taxon>Ixodes</taxon>
    </lineage>
</organism>
<dbReference type="VEuPathDB" id="VectorBase:ISCI002726"/>
<feature type="transmembrane region" description="Helical" evidence="10">
    <location>
        <begin position="204"/>
        <end position="229"/>
    </location>
</feature>
<evidence type="ECO:0000256" key="2">
    <source>
        <dbReference type="ARBA" id="ARBA00022475"/>
    </source>
</evidence>
<feature type="transmembrane region" description="Helical" evidence="10">
    <location>
        <begin position="116"/>
        <end position="135"/>
    </location>
</feature>
<dbReference type="VEuPathDB" id="VectorBase:ISCP_020335"/>
<dbReference type="VEuPathDB" id="VectorBase:ISCI008700"/>
<dbReference type="Gene3D" id="1.20.1070.10">
    <property type="entry name" value="Rhodopsin 7-helix transmembrane proteins"/>
    <property type="match status" value="1"/>
</dbReference>
<evidence type="ECO:0000313" key="12">
    <source>
        <dbReference type="EMBL" id="ADZ15310.1"/>
    </source>
</evidence>
<sequence length="471" mass="52677">MDVPSNQKPEFAASVPTVLNFASTNLTASTETRDESLALVELAVLTLIFAFTVMGNSTVLLALATRRSKMTRMYYFLLHLCVSDLITAFLTVLPQLGWDATYRFQGGNLACKAVKFGQLLGPYLSSYVLVVTAVDRYQAICFPLSNCSWTPTKSKLLICAAWVAALLCCVPQVFIFSYQEVSPEVFDCWGTYVESWGLRAYVTWYGMSVFFVPLMVLTFTYVCICRSIWRNLYLKRKSSDAESWKGERAYRFRGLAHNGTKQDSSFVGPRSHSVRGLSRAKIKTVKITVVVIALYVVCSSPFICVQMWMYWSPHVDMANPWINATVTILMLLNSLNSCVNPWIYLFFNHSLVNALRYQVCRCPEKNAKVTSCTASSCPSTGIVAELTTQGTDAGNTLSRLNSPIVSTVRRTAPTIVPEKLLEQQRLLAGRDNGQDKIEMMAVVCKSADSAPWHEQIVLVRKTTSYQDFVCS</sequence>
<dbReference type="VEuPathDB" id="VectorBase:ISCW008700"/>